<dbReference type="PANTHER" id="PTHR46401:SF2">
    <property type="entry name" value="GLYCOSYLTRANSFERASE WBBK-RELATED"/>
    <property type="match status" value="1"/>
</dbReference>
<dbReference type="InterPro" id="IPR015393">
    <property type="entry name" value="DUF1972"/>
</dbReference>
<keyword evidence="1" id="KW-0808">Transferase</keyword>
<proteinExistence type="predicted"/>
<dbReference type="Pfam" id="PF09314">
    <property type="entry name" value="DUF1972"/>
    <property type="match status" value="1"/>
</dbReference>
<dbReference type="PANTHER" id="PTHR46401">
    <property type="entry name" value="GLYCOSYLTRANSFERASE WBBK-RELATED"/>
    <property type="match status" value="1"/>
</dbReference>
<evidence type="ECO:0000256" key="1">
    <source>
        <dbReference type="ARBA" id="ARBA00022679"/>
    </source>
</evidence>
<dbReference type="SUPFAM" id="SSF53756">
    <property type="entry name" value="UDP-Glycosyltransferase/glycogen phosphorylase"/>
    <property type="match status" value="1"/>
</dbReference>
<feature type="domain" description="Glycosyl transferase family 1" evidence="2">
    <location>
        <begin position="189"/>
        <end position="344"/>
    </location>
</feature>
<organism evidence="4 5">
    <name type="scientific">Pedobacter flavus</name>
    <dbReference type="NCBI Taxonomy" id="3113906"/>
    <lineage>
        <taxon>Bacteria</taxon>
        <taxon>Pseudomonadati</taxon>
        <taxon>Bacteroidota</taxon>
        <taxon>Sphingobacteriia</taxon>
        <taxon>Sphingobacteriales</taxon>
        <taxon>Sphingobacteriaceae</taxon>
        <taxon>Pedobacter</taxon>
    </lineage>
</organism>
<dbReference type="InterPro" id="IPR001296">
    <property type="entry name" value="Glyco_trans_1"/>
</dbReference>
<reference evidence="4 5" key="1">
    <citation type="submission" date="2024-01" db="EMBL/GenBank/DDBJ databases">
        <title>Pedobacter sp. nov., isolated from oil-contaminated soil.</title>
        <authorList>
            <person name="Le N.T.T."/>
        </authorList>
    </citation>
    <scope>NUCLEOTIDE SEQUENCE [LARGE SCALE GENOMIC DNA]</scope>
    <source>
        <strain evidence="4 5">VNH31</strain>
    </source>
</reference>
<evidence type="ECO:0000259" key="3">
    <source>
        <dbReference type="Pfam" id="PF09314"/>
    </source>
</evidence>
<sequence>MKQKEGKKLTLSIIGSRGYPYVYGGFETFVKELSERLVNKDVRVIVYCQKNLFSTFPKQVNGVELVYIPTLPYKSLNQIIHCFFSIIHATFSKTDVLLVVNLAAGPMGWIPKLSGKKTMINVDGLEWLRPKWKGFGSKYFYYAAKIAVKLYDQIITDADAMRDVYLKEFKTDSKVIAYGAPKFSEVTDQDKLIYPSNSYYLIVGRLIPDNNADLIISAFLKSNSIKKLIVVGDVPYKDEYALSLKKLQNDRLIFTGYIKDQQQLMALYQNCFMYLHGHKFGGTNPAMLKAMSNHCAILALNTKFNQEMLNNGAFGLFFEEDENSLIQQFELIESNPAIPENLQKVVAKGLTQKYNWDSITDEYIKVAENLVQKNS</sequence>
<dbReference type="Gene3D" id="3.40.50.2000">
    <property type="entry name" value="Glycogen Phosphorylase B"/>
    <property type="match status" value="2"/>
</dbReference>
<feature type="domain" description="DUF1972" evidence="3">
    <location>
        <begin position="11"/>
        <end position="180"/>
    </location>
</feature>
<evidence type="ECO:0000313" key="5">
    <source>
        <dbReference type="Proteomes" id="UP001337681"/>
    </source>
</evidence>
<keyword evidence="5" id="KW-1185">Reference proteome</keyword>
<dbReference type="Proteomes" id="UP001337681">
    <property type="component" value="Unassembled WGS sequence"/>
</dbReference>
<protein>
    <submittedName>
        <fullName evidence="4">DUF1972 domain-containing protein</fullName>
    </submittedName>
</protein>
<evidence type="ECO:0000313" key="4">
    <source>
        <dbReference type="EMBL" id="MEE1884740.1"/>
    </source>
</evidence>
<dbReference type="EMBL" id="JAZDQU010000001">
    <property type="protein sequence ID" value="MEE1884740.1"/>
    <property type="molecule type" value="Genomic_DNA"/>
</dbReference>
<evidence type="ECO:0000259" key="2">
    <source>
        <dbReference type="Pfam" id="PF00534"/>
    </source>
</evidence>
<gene>
    <name evidence="4" type="ORF">VRU49_04810</name>
</gene>
<comment type="caution">
    <text evidence="4">The sequence shown here is derived from an EMBL/GenBank/DDBJ whole genome shotgun (WGS) entry which is preliminary data.</text>
</comment>
<name>A0ABU7H0P6_9SPHI</name>
<accession>A0ABU7H0P6</accession>
<dbReference type="Pfam" id="PF00534">
    <property type="entry name" value="Glycos_transf_1"/>
    <property type="match status" value="1"/>
</dbReference>